<sequence>MPYRFHSLKREQGKGETERERTIYKWGLITRSKQEDHVILQHTHMIVEDIYAHQFFANGVVIITCRLQSRIESFVDAGSDICVWDTYGLCTSCLAMSITDKTELFQEDLRRISTWSAQVGSEVESCNRVIPVVAGSNGGNASVQQWIIHGRVYYIFIIIIIIIEMNRSGLGVPDCDR</sequence>
<dbReference type="EMBL" id="LACB01000010">
    <property type="protein sequence ID" value="KAJ9492511.1"/>
    <property type="molecule type" value="Genomic_DNA"/>
</dbReference>
<evidence type="ECO:0000313" key="2">
    <source>
        <dbReference type="Proteomes" id="UP001227192"/>
    </source>
</evidence>
<reference evidence="1" key="1">
    <citation type="submission" date="2015-06" db="EMBL/GenBank/DDBJ databases">
        <authorList>
            <person name="Nguyen H."/>
        </authorList>
    </citation>
    <scope>NUCLEOTIDE SEQUENCE</scope>
    <source>
        <strain evidence="1">DAOM 180753</strain>
    </source>
</reference>
<protein>
    <submittedName>
        <fullName evidence="1">Uncharacterized protein</fullName>
    </submittedName>
</protein>
<comment type="caution">
    <text evidence="1">The sequence shown here is derived from an EMBL/GenBank/DDBJ whole genome shotgun (WGS) entry which is preliminary data.</text>
</comment>
<proteinExistence type="predicted"/>
<keyword evidence="2" id="KW-1185">Reference proteome</keyword>
<dbReference type="Proteomes" id="UP001227192">
    <property type="component" value="Unassembled WGS sequence"/>
</dbReference>
<name>A0AAI9TSA5_PENTH</name>
<gene>
    <name evidence="1" type="ORF">VN97_g704</name>
</gene>
<evidence type="ECO:0000313" key="1">
    <source>
        <dbReference type="EMBL" id="KAJ9492511.1"/>
    </source>
</evidence>
<organism evidence="1 2">
    <name type="scientific">Penicillium thymicola</name>
    <dbReference type="NCBI Taxonomy" id="293382"/>
    <lineage>
        <taxon>Eukaryota</taxon>
        <taxon>Fungi</taxon>
        <taxon>Dikarya</taxon>
        <taxon>Ascomycota</taxon>
        <taxon>Pezizomycotina</taxon>
        <taxon>Eurotiomycetes</taxon>
        <taxon>Eurotiomycetidae</taxon>
        <taxon>Eurotiales</taxon>
        <taxon>Aspergillaceae</taxon>
        <taxon>Penicillium</taxon>
    </lineage>
</organism>
<dbReference type="AlphaFoldDB" id="A0AAI9TSA5"/>
<accession>A0AAI9TSA5</accession>
<reference evidence="1" key="2">
    <citation type="journal article" date="2016" name="Fungal Biol.">
        <title>Ochratoxin A production by Penicillium thymicola.</title>
        <authorList>
            <person name="Nguyen H.D.T."/>
            <person name="McMullin D.R."/>
            <person name="Ponomareva E."/>
            <person name="Riley R."/>
            <person name="Pomraning K.R."/>
            <person name="Baker S.E."/>
            <person name="Seifert K.A."/>
        </authorList>
    </citation>
    <scope>NUCLEOTIDE SEQUENCE</scope>
    <source>
        <strain evidence="1">DAOM 180753</strain>
    </source>
</reference>